<comment type="caution">
    <text evidence="1">The sequence shown here is derived from an EMBL/GenBank/DDBJ whole genome shotgun (WGS) entry which is preliminary data.</text>
</comment>
<dbReference type="EMBL" id="CAJVCH010557286">
    <property type="protein sequence ID" value="CAG7830723.1"/>
    <property type="molecule type" value="Genomic_DNA"/>
</dbReference>
<evidence type="ECO:0000313" key="2">
    <source>
        <dbReference type="Proteomes" id="UP000708208"/>
    </source>
</evidence>
<keyword evidence="2" id="KW-1185">Reference proteome</keyword>
<evidence type="ECO:0000313" key="1">
    <source>
        <dbReference type="EMBL" id="CAG7830723.1"/>
    </source>
</evidence>
<proteinExistence type="predicted"/>
<name>A0A8J2LFJ7_9HEXA</name>
<gene>
    <name evidence="1" type="ORF">AFUS01_LOCUS40510</name>
</gene>
<sequence length="92" mass="10779">NDCGNNCEIEIPRLPGLVNRYSQSATLYAQEDFQGKFIKINSATNIECFNLDYHDILLYRNFHSSFGLGQQNLPPRVKTMRFERQDFIDKFL</sequence>
<reference evidence="1" key="1">
    <citation type="submission" date="2021-06" db="EMBL/GenBank/DDBJ databases">
        <authorList>
            <person name="Hodson N. C."/>
            <person name="Mongue J. A."/>
            <person name="Jaron S. K."/>
        </authorList>
    </citation>
    <scope>NUCLEOTIDE SEQUENCE</scope>
</reference>
<organism evidence="1 2">
    <name type="scientific">Allacma fusca</name>
    <dbReference type="NCBI Taxonomy" id="39272"/>
    <lineage>
        <taxon>Eukaryota</taxon>
        <taxon>Metazoa</taxon>
        <taxon>Ecdysozoa</taxon>
        <taxon>Arthropoda</taxon>
        <taxon>Hexapoda</taxon>
        <taxon>Collembola</taxon>
        <taxon>Symphypleona</taxon>
        <taxon>Sminthuridae</taxon>
        <taxon>Allacma</taxon>
    </lineage>
</organism>
<feature type="non-terminal residue" evidence="1">
    <location>
        <position position="1"/>
    </location>
</feature>
<dbReference type="Proteomes" id="UP000708208">
    <property type="component" value="Unassembled WGS sequence"/>
</dbReference>
<protein>
    <submittedName>
        <fullName evidence="1">Uncharacterized protein</fullName>
    </submittedName>
</protein>
<dbReference type="AlphaFoldDB" id="A0A8J2LFJ7"/>
<accession>A0A8J2LFJ7</accession>